<reference evidence="11 12" key="1">
    <citation type="submission" date="2025-04" db="UniProtKB">
        <authorList>
            <consortium name="RefSeq"/>
        </authorList>
    </citation>
    <scope>IDENTIFICATION</scope>
</reference>
<dbReference type="OrthoDB" id="1913236at2759"/>
<dbReference type="Pfam" id="PF00584">
    <property type="entry name" value="SecE"/>
    <property type="match status" value="1"/>
</dbReference>
<dbReference type="PANTHER" id="PTHR37247">
    <property type="entry name" value="TRANSMEMBRANE PROTEIN"/>
    <property type="match status" value="1"/>
</dbReference>
<evidence type="ECO:0000256" key="1">
    <source>
        <dbReference type="ARBA" id="ARBA00004370"/>
    </source>
</evidence>
<keyword evidence="6 9" id="KW-1133">Transmembrane helix</keyword>
<sequence length="143" mass="16201">MKTACSVAHYSGLLLFNRHRSSISIRQTRRINFQFVKISRIPIRQSFANCKQIKCAATGGNGHRELMSKDRFDSSEPFWSLRSLAVFLREQPIQLKYIEWPTFQSTVKTASLTLVLVAFLIVALSSIDSALCYTSALLVRKTA</sequence>
<dbReference type="RefSeq" id="XP_029117544.1">
    <property type="nucleotide sequence ID" value="XM_029261711.1"/>
</dbReference>
<comment type="similarity">
    <text evidence="2">Belongs to the SecE/SEC61-gamma family.</text>
</comment>
<proteinExistence type="inferred from homology"/>
<dbReference type="GeneID" id="105034760"/>
<evidence type="ECO:0000256" key="7">
    <source>
        <dbReference type="ARBA" id="ARBA00023010"/>
    </source>
</evidence>
<evidence type="ECO:0000256" key="3">
    <source>
        <dbReference type="ARBA" id="ARBA00022448"/>
    </source>
</evidence>
<dbReference type="InterPro" id="IPR038379">
    <property type="entry name" value="SecE_sf"/>
</dbReference>
<evidence type="ECO:0000256" key="5">
    <source>
        <dbReference type="ARBA" id="ARBA00022927"/>
    </source>
</evidence>
<keyword evidence="3" id="KW-0813">Transport</keyword>
<evidence type="ECO:0000313" key="10">
    <source>
        <dbReference type="Proteomes" id="UP000504607"/>
    </source>
</evidence>
<comment type="subcellular location">
    <subcellularLocation>
        <location evidence="1">Membrane</location>
    </subcellularLocation>
</comment>
<keyword evidence="7" id="KW-0811">Translocation</keyword>
<dbReference type="AlphaFoldDB" id="A0A6I9QEZ9"/>
<keyword evidence="8 9" id="KW-0472">Membrane</keyword>
<gene>
    <name evidence="11 12" type="primary">LOC105034760</name>
</gene>
<evidence type="ECO:0000256" key="9">
    <source>
        <dbReference type="SAM" id="Phobius"/>
    </source>
</evidence>
<dbReference type="RefSeq" id="XP_010908330.1">
    <property type="nucleotide sequence ID" value="XM_010910028.2"/>
</dbReference>
<keyword evidence="4 9" id="KW-0812">Transmembrane</keyword>
<evidence type="ECO:0000313" key="12">
    <source>
        <dbReference type="RefSeq" id="XP_029117544.1"/>
    </source>
</evidence>
<evidence type="ECO:0000256" key="6">
    <source>
        <dbReference type="ARBA" id="ARBA00022989"/>
    </source>
</evidence>
<evidence type="ECO:0000256" key="2">
    <source>
        <dbReference type="ARBA" id="ARBA00008274"/>
    </source>
</evidence>
<keyword evidence="5" id="KW-0653">Protein transport</keyword>
<dbReference type="Gene3D" id="1.20.5.1030">
    <property type="entry name" value="Preprotein translocase secy subunit"/>
    <property type="match status" value="1"/>
</dbReference>
<feature type="transmembrane region" description="Helical" evidence="9">
    <location>
        <begin position="112"/>
        <end position="139"/>
    </location>
</feature>
<evidence type="ECO:0000313" key="11">
    <source>
        <dbReference type="RefSeq" id="XP_010908330.1"/>
    </source>
</evidence>
<dbReference type="GO" id="GO:0016020">
    <property type="term" value="C:membrane"/>
    <property type="evidence" value="ECO:0007669"/>
    <property type="project" value="UniProtKB-SubCell"/>
</dbReference>
<evidence type="ECO:0000256" key="4">
    <source>
        <dbReference type="ARBA" id="ARBA00022692"/>
    </source>
</evidence>
<keyword evidence="10" id="KW-1185">Reference proteome</keyword>
<dbReference type="Proteomes" id="UP000504607">
    <property type="component" value="Unplaced"/>
</dbReference>
<organism evidence="10 11">
    <name type="scientific">Elaeis guineensis var. tenera</name>
    <name type="common">Oil palm</name>
    <dbReference type="NCBI Taxonomy" id="51953"/>
    <lineage>
        <taxon>Eukaryota</taxon>
        <taxon>Viridiplantae</taxon>
        <taxon>Streptophyta</taxon>
        <taxon>Embryophyta</taxon>
        <taxon>Tracheophyta</taxon>
        <taxon>Spermatophyta</taxon>
        <taxon>Magnoliopsida</taxon>
        <taxon>Liliopsida</taxon>
        <taxon>Arecaceae</taxon>
        <taxon>Arecoideae</taxon>
        <taxon>Cocoseae</taxon>
        <taxon>Elaeidinae</taxon>
        <taxon>Elaeis</taxon>
    </lineage>
</organism>
<name>A0A6I9QEZ9_ELAGV</name>
<dbReference type="InterPro" id="IPR001901">
    <property type="entry name" value="Translocase_SecE/Sec61-g"/>
</dbReference>
<dbReference type="PANTHER" id="PTHR37247:SF1">
    <property type="entry name" value="TRANSMEMBRANE PROTEIN"/>
    <property type="match status" value="1"/>
</dbReference>
<dbReference type="GO" id="GO:0006605">
    <property type="term" value="P:protein targeting"/>
    <property type="evidence" value="ECO:0007669"/>
    <property type="project" value="InterPro"/>
</dbReference>
<protein>
    <submittedName>
        <fullName evidence="11 12">Uncharacterized protein LOC105034760 isoform X2</fullName>
    </submittedName>
</protein>
<accession>A0A6I9QEZ9</accession>
<dbReference type="GO" id="GO:0006886">
    <property type="term" value="P:intracellular protein transport"/>
    <property type="evidence" value="ECO:0007669"/>
    <property type="project" value="InterPro"/>
</dbReference>
<evidence type="ECO:0000256" key="8">
    <source>
        <dbReference type="ARBA" id="ARBA00023136"/>
    </source>
</evidence>